<dbReference type="Proteomes" id="UP000216188">
    <property type="component" value="Unassembled WGS sequence"/>
</dbReference>
<dbReference type="Pfam" id="PF11164">
    <property type="entry name" value="DUF2948"/>
    <property type="match status" value="1"/>
</dbReference>
<name>A0A256GL97_9HYPH</name>
<evidence type="ECO:0000313" key="3">
    <source>
        <dbReference type="Proteomes" id="UP000216188"/>
    </source>
</evidence>
<evidence type="ECO:0000313" key="1">
    <source>
        <dbReference type="EMBL" id="NNV21165.1"/>
    </source>
</evidence>
<dbReference type="EMBL" id="PKQI01000002">
    <property type="protein sequence ID" value="NNV21165.1"/>
    <property type="molecule type" value="Genomic_DNA"/>
</dbReference>
<evidence type="ECO:0000313" key="4">
    <source>
        <dbReference type="Proteomes" id="UP000526233"/>
    </source>
</evidence>
<organism evidence="2 3">
    <name type="scientific">Brucella pseudogrignonensis</name>
    <dbReference type="NCBI Taxonomy" id="419475"/>
    <lineage>
        <taxon>Bacteria</taxon>
        <taxon>Pseudomonadati</taxon>
        <taxon>Pseudomonadota</taxon>
        <taxon>Alphaproteobacteria</taxon>
        <taxon>Hyphomicrobiales</taxon>
        <taxon>Brucellaceae</taxon>
        <taxon>Brucella/Ochrobactrum group</taxon>
        <taxon>Brucella</taxon>
    </lineage>
</organism>
<sequence length="146" mass="16461">MEMLKLVALDEEDLQVLSAHLQDAVLKVSDLQYLAADKRFVLTANRFAWEESKPKLFRKPQYQRRRTTLHFNRVTAVKGSGIDRQKTEEVLSLLAIRFVPGEAPAGTLELTFSANGAIRLDVECIEAQLTDLGPAWETNSLPRHDA</sequence>
<dbReference type="AlphaFoldDB" id="A0A256GL97"/>
<keyword evidence="3" id="KW-1185">Reference proteome</keyword>
<accession>A0A256GL97</accession>
<dbReference type="InterPro" id="IPR021335">
    <property type="entry name" value="DUF2948"/>
</dbReference>
<dbReference type="Proteomes" id="UP000526233">
    <property type="component" value="Unassembled WGS sequence"/>
</dbReference>
<gene>
    <name evidence="2" type="ORF">CEV34_1844</name>
    <name evidence="1" type="ORF">EHE22_12090</name>
</gene>
<dbReference type="RefSeq" id="WP_007873432.1">
    <property type="nucleotide sequence ID" value="NZ_CAXURC020000001.1"/>
</dbReference>
<reference evidence="2 3" key="1">
    <citation type="submission" date="2017-07" db="EMBL/GenBank/DDBJ databases">
        <title>Phylogenetic study on the rhizospheric bacterium Ochrobactrum sp. A44.</title>
        <authorList>
            <person name="Krzyzanowska D.M."/>
            <person name="Ossowicki A."/>
            <person name="Rajewska M."/>
            <person name="Maciag T."/>
            <person name="Kaczynski Z."/>
            <person name="Czerwicka M."/>
            <person name="Jafra S."/>
        </authorList>
    </citation>
    <scope>NUCLEOTIDE SEQUENCE [LARGE SCALE GENOMIC DNA]</scope>
    <source>
        <strain evidence="2 3">CCUG 30717</strain>
    </source>
</reference>
<evidence type="ECO:0000313" key="2">
    <source>
        <dbReference type="EMBL" id="OYR27778.1"/>
    </source>
</evidence>
<dbReference type="STRING" id="419475.A8A54_00995"/>
<reference evidence="1 4" key="2">
    <citation type="submission" date="2018-11" db="EMBL/GenBank/DDBJ databases">
        <title>Genome sequencing and analysis.</title>
        <authorList>
            <person name="Huang Y.-T."/>
        </authorList>
    </citation>
    <scope>NUCLEOTIDE SEQUENCE [LARGE SCALE GENOMIC DNA]</scope>
    <source>
        <strain evidence="1 4">SHIN</strain>
    </source>
</reference>
<proteinExistence type="predicted"/>
<dbReference type="EMBL" id="NNRM01000017">
    <property type="protein sequence ID" value="OYR27778.1"/>
    <property type="molecule type" value="Genomic_DNA"/>
</dbReference>
<comment type="caution">
    <text evidence="2">The sequence shown here is derived from an EMBL/GenBank/DDBJ whole genome shotgun (WGS) entry which is preliminary data.</text>
</comment>
<protein>
    <submittedName>
        <fullName evidence="1">DUF2948 family protein</fullName>
    </submittedName>
</protein>